<evidence type="ECO:0000313" key="4">
    <source>
        <dbReference type="EMBL" id="MBB6569509.1"/>
    </source>
</evidence>
<dbReference type="PANTHER" id="PTHR12526:SF629">
    <property type="entry name" value="TEICHURONIC ACID BIOSYNTHESIS GLYCOSYLTRANSFERASE TUAH-RELATED"/>
    <property type="match status" value="1"/>
</dbReference>
<dbReference type="Gene3D" id="3.40.50.2000">
    <property type="entry name" value="Glycogen Phosphorylase B"/>
    <property type="match status" value="2"/>
</dbReference>
<keyword evidence="2 5" id="KW-0808">Transferase</keyword>
<keyword evidence="1" id="KW-0328">Glycosyltransferase</keyword>
<dbReference type="Pfam" id="PF13692">
    <property type="entry name" value="Glyco_trans_1_4"/>
    <property type="match status" value="1"/>
</dbReference>
<proteinExistence type="predicted"/>
<dbReference type="Proteomes" id="UP000553957">
    <property type="component" value="Unassembled WGS sequence"/>
</dbReference>
<organism evidence="5 6">
    <name type="scientific">Kribbella sandramycini</name>
    <dbReference type="NCBI Taxonomy" id="60450"/>
    <lineage>
        <taxon>Bacteria</taxon>
        <taxon>Bacillati</taxon>
        <taxon>Actinomycetota</taxon>
        <taxon>Actinomycetes</taxon>
        <taxon>Propionibacteriales</taxon>
        <taxon>Kribbellaceae</taxon>
        <taxon>Kribbella</taxon>
    </lineage>
</organism>
<accession>A0A7Y4KXU6</accession>
<evidence type="ECO:0000313" key="7">
    <source>
        <dbReference type="Proteomes" id="UP000553957"/>
    </source>
</evidence>
<keyword evidence="6" id="KW-1185">Reference proteome</keyword>
<name>A0A7Y4KXU6_9ACTN</name>
<reference evidence="5 6" key="1">
    <citation type="submission" date="2020-05" db="EMBL/GenBank/DDBJ databases">
        <title>Genome sequence of Kribbella sandramycini ATCC 39419.</title>
        <authorList>
            <person name="Maclea K.S."/>
            <person name="Fair J.L."/>
        </authorList>
    </citation>
    <scope>NUCLEOTIDE SEQUENCE [LARGE SCALE GENOMIC DNA]</scope>
    <source>
        <strain evidence="5 6">ATCC 39419</strain>
    </source>
</reference>
<evidence type="ECO:0000313" key="6">
    <source>
        <dbReference type="Proteomes" id="UP000534306"/>
    </source>
</evidence>
<dbReference type="InterPro" id="IPR028098">
    <property type="entry name" value="Glyco_trans_4-like_N"/>
</dbReference>
<dbReference type="EMBL" id="JACHKF010000001">
    <property type="protein sequence ID" value="MBB6569509.1"/>
    <property type="molecule type" value="Genomic_DNA"/>
</dbReference>
<evidence type="ECO:0000259" key="3">
    <source>
        <dbReference type="Pfam" id="PF13439"/>
    </source>
</evidence>
<feature type="domain" description="Glycosyltransferase subfamily 4-like N-terminal" evidence="3">
    <location>
        <begin position="193"/>
        <end position="302"/>
    </location>
</feature>
<dbReference type="EMBL" id="JABJRC010000002">
    <property type="protein sequence ID" value="NOL40657.1"/>
    <property type="molecule type" value="Genomic_DNA"/>
</dbReference>
<evidence type="ECO:0000313" key="5">
    <source>
        <dbReference type="EMBL" id="NOL40657.1"/>
    </source>
</evidence>
<dbReference type="Proteomes" id="UP000534306">
    <property type="component" value="Unassembled WGS sequence"/>
</dbReference>
<dbReference type="PANTHER" id="PTHR12526">
    <property type="entry name" value="GLYCOSYLTRANSFERASE"/>
    <property type="match status" value="1"/>
</dbReference>
<sequence>MTEDAEVIAPHVAMVVANDTANDTRVLKEADALARCGARVTLFGVAASGPATVERLDNGVVRVLVEGRFVLRDERARRRGLRRSRRLLAGEPMAVLAARSARITAVLADVKAASGHAVRLRKTGQIGTMSFKAGVARRLLAQKRLRVAELSVQVRTKLARQQARLAKGAWSKWDARMARDDRGVSWRTEIPEAYDYEAMLGPLLDRIQPAAIHAHDMHIIGVAARAAGRAALRGREVKTVYDAHEYVPGLSQYGGRSPRFIAAWAQHELEYIRQMDRVITVSPAIARTLRTRYRLPLEPAVVMNSPRLAGDGDTGTEVVGIRERIGLPDETPLMVYSGGITRARGVETAVEALPELAGVHLAVVCVPTVAMRSVDALKKLAAKVGVEDRVHYLEPVAPAQVVPFLRTADIGLIPILRFPSHEMALPNKVFEYVFAGLPVVTSDMPSLHEFVGRTGVGEVFTAEDPYDLAVAVRQILAAPAAYRAAVAQPDLLTEVSWESQSDRLRALYADLLGTGLGASVPAEHDRWEKEIRAVLGV</sequence>
<reference evidence="4 7" key="2">
    <citation type="submission" date="2020-08" db="EMBL/GenBank/DDBJ databases">
        <title>Sequencing the genomes of 1000 actinobacteria strains.</title>
        <authorList>
            <person name="Klenk H.-P."/>
        </authorList>
    </citation>
    <scope>NUCLEOTIDE SEQUENCE [LARGE SCALE GENOMIC DNA]</scope>
    <source>
        <strain evidence="4 7">DSM 15626</strain>
    </source>
</reference>
<evidence type="ECO:0000256" key="2">
    <source>
        <dbReference type="ARBA" id="ARBA00022679"/>
    </source>
</evidence>
<comment type="caution">
    <text evidence="5">The sequence shown here is derived from an EMBL/GenBank/DDBJ whole genome shotgun (WGS) entry which is preliminary data.</text>
</comment>
<dbReference type="AlphaFoldDB" id="A0A7Y4KXU6"/>
<evidence type="ECO:0000256" key="1">
    <source>
        <dbReference type="ARBA" id="ARBA00022676"/>
    </source>
</evidence>
<gene>
    <name evidence="4" type="ORF">HNR71_005146</name>
    <name evidence="5" type="ORF">HPO96_10410</name>
</gene>
<dbReference type="SUPFAM" id="SSF53756">
    <property type="entry name" value="UDP-Glycosyltransferase/glycogen phosphorylase"/>
    <property type="match status" value="1"/>
</dbReference>
<protein>
    <submittedName>
        <fullName evidence="5">Glycosyltransferase family 4 protein</fullName>
    </submittedName>
    <submittedName>
        <fullName evidence="4">Glycosyltransferase involved in cell wall biosynthesis</fullName>
    </submittedName>
</protein>
<dbReference type="GO" id="GO:0016757">
    <property type="term" value="F:glycosyltransferase activity"/>
    <property type="evidence" value="ECO:0007669"/>
    <property type="project" value="UniProtKB-KW"/>
</dbReference>
<dbReference type="Pfam" id="PF13439">
    <property type="entry name" value="Glyco_transf_4"/>
    <property type="match status" value="1"/>
</dbReference>
<dbReference type="RefSeq" id="WP_171673145.1">
    <property type="nucleotide sequence ID" value="NZ_BAAAGT010000002.1"/>
</dbReference>
<dbReference type="CDD" id="cd03801">
    <property type="entry name" value="GT4_PimA-like"/>
    <property type="match status" value="1"/>
</dbReference>